<dbReference type="GO" id="GO:0005524">
    <property type="term" value="F:ATP binding"/>
    <property type="evidence" value="ECO:0007669"/>
    <property type="project" value="UniProtKB-KW"/>
</dbReference>
<feature type="domain" description="ABC transporter" evidence="6">
    <location>
        <begin position="6"/>
        <end position="262"/>
    </location>
</feature>
<dbReference type="InterPro" id="IPR003593">
    <property type="entry name" value="AAA+_ATPase"/>
</dbReference>
<comment type="similarity">
    <text evidence="2">Belongs to the ABC transporter superfamily.</text>
</comment>
<dbReference type="AlphaFoldDB" id="A0A225NDA7"/>
<keyword evidence="4" id="KW-0547">Nucleotide-binding</keyword>
<dbReference type="Pfam" id="PF00005">
    <property type="entry name" value="ABC_tran"/>
    <property type="match status" value="1"/>
</dbReference>
<dbReference type="GO" id="GO:0055085">
    <property type="term" value="P:transmembrane transport"/>
    <property type="evidence" value="ECO:0007669"/>
    <property type="project" value="UniProtKB-ARBA"/>
</dbReference>
<dbReference type="NCBIfam" id="TIGR01727">
    <property type="entry name" value="oligo_HPY"/>
    <property type="match status" value="1"/>
</dbReference>
<evidence type="ECO:0000256" key="3">
    <source>
        <dbReference type="ARBA" id="ARBA00022448"/>
    </source>
</evidence>
<dbReference type="PANTHER" id="PTHR43776">
    <property type="entry name" value="TRANSPORT ATP-BINDING PROTEIN"/>
    <property type="match status" value="1"/>
</dbReference>
<dbReference type="Proteomes" id="UP000215377">
    <property type="component" value="Unassembled WGS sequence"/>
</dbReference>
<sequence>MTTPILQLDRLRMVYNIGPGLVSRLTGRADPPIVAADDVSLSLYPGQTLAVVGESGSGKTTAGRMATLQERPSAGHVRYDGQDVTHITGAALKSFRAKVQMIFQNPYDALNPRLTVGQSLAEPLRLHGLVPRSGLRQAVLEMLEAVELRPAESFADSFPSELSGGQLQRIAIARALIIKPRVVIADEPVSMLDVSIRSGVMNLMRDIQRKTGLTYLYITHDLSVARYMADRIAVMYLGAVLEEGRAETLIANAAHPYTRLLIRAAPEHRASAGKRSRIRLPSDAASQVGVPSGCRFHPRCPLAQPVCREKVPALGIVGTDRVAACHFAKDVQVNGLSVSLD</sequence>
<comment type="caution">
    <text evidence="7">The sequence shown here is derived from an EMBL/GenBank/DDBJ whole genome shotgun (WGS) entry which is preliminary data.</text>
</comment>
<reference evidence="7 8" key="1">
    <citation type="submission" date="2013-04" db="EMBL/GenBank/DDBJ databases">
        <title>Oceanicola sp. 22II1-22F33 Genome Sequencing.</title>
        <authorList>
            <person name="Lai Q."/>
            <person name="Li G."/>
            <person name="Shao Z."/>
        </authorList>
    </citation>
    <scope>NUCLEOTIDE SEQUENCE [LARGE SCALE GENOMIC DNA]</scope>
    <source>
        <strain evidence="7 8">22II1-22F33</strain>
    </source>
</reference>
<keyword evidence="3" id="KW-0813">Transport</keyword>
<dbReference type="InterPro" id="IPR003439">
    <property type="entry name" value="ABC_transporter-like_ATP-bd"/>
</dbReference>
<dbReference type="SMART" id="SM00382">
    <property type="entry name" value="AAA"/>
    <property type="match status" value="1"/>
</dbReference>
<dbReference type="GO" id="GO:0016887">
    <property type="term" value="F:ATP hydrolysis activity"/>
    <property type="evidence" value="ECO:0007669"/>
    <property type="project" value="InterPro"/>
</dbReference>
<dbReference type="PROSITE" id="PS50893">
    <property type="entry name" value="ABC_TRANSPORTER_2"/>
    <property type="match status" value="1"/>
</dbReference>
<evidence type="ECO:0000259" key="6">
    <source>
        <dbReference type="PROSITE" id="PS50893"/>
    </source>
</evidence>
<accession>A0A225NDA7</accession>
<gene>
    <name evidence="7" type="ORF">ATO3_21015</name>
</gene>
<dbReference type="EMBL" id="AQQR01000013">
    <property type="protein sequence ID" value="OWU69965.1"/>
    <property type="molecule type" value="Genomic_DNA"/>
</dbReference>
<evidence type="ECO:0000313" key="8">
    <source>
        <dbReference type="Proteomes" id="UP000215377"/>
    </source>
</evidence>
<dbReference type="RefSeq" id="WP_088651892.1">
    <property type="nucleotide sequence ID" value="NZ_AQQR01000013.1"/>
</dbReference>
<organism evidence="7 8">
    <name type="scientific">Marinibacterium profundimaris</name>
    <dbReference type="NCBI Taxonomy" id="1679460"/>
    <lineage>
        <taxon>Bacteria</taxon>
        <taxon>Pseudomonadati</taxon>
        <taxon>Pseudomonadota</taxon>
        <taxon>Alphaproteobacteria</taxon>
        <taxon>Rhodobacterales</taxon>
        <taxon>Paracoccaceae</taxon>
        <taxon>Marinibacterium</taxon>
    </lineage>
</organism>
<evidence type="ECO:0000256" key="2">
    <source>
        <dbReference type="ARBA" id="ARBA00005417"/>
    </source>
</evidence>
<evidence type="ECO:0000256" key="4">
    <source>
        <dbReference type="ARBA" id="ARBA00022741"/>
    </source>
</evidence>
<evidence type="ECO:0000256" key="1">
    <source>
        <dbReference type="ARBA" id="ARBA00004417"/>
    </source>
</evidence>
<protein>
    <submittedName>
        <fullName evidence="7">Peptide ABC transporter ATPase</fullName>
    </submittedName>
</protein>
<name>A0A225NDA7_9RHOB</name>
<dbReference type="SUPFAM" id="SSF52540">
    <property type="entry name" value="P-loop containing nucleoside triphosphate hydrolases"/>
    <property type="match status" value="1"/>
</dbReference>
<dbReference type="PANTHER" id="PTHR43776:SF7">
    <property type="entry name" value="D,D-DIPEPTIDE TRANSPORT ATP-BINDING PROTEIN DDPF-RELATED"/>
    <property type="match status" value="1"/>
</dbReference>
<dbReference type="Gene3D" id="3.40.50.300">
    <property type="entry name" value="P-loop containing nucleotide triphosphate hydrolases"/>
    <property type="match status" value="1"/>
</dbReference>
<dbReference type="GO" id="GO:0015833">
    <property type="term" value="P:peptide transport"/>
    <property type="evidence" value="ECO:0007669"/>
    <property type="project" value="InterPro"/>
</dbReference>
<proteinExistence type="inferred from homology"/>
<comment type="subcellular location">
    <subcellularLocation>
        <location evidence="1">Cell inner membrane</location>
        <topology evidence="1">Peripheral membrane protein</topology>
    </subcellularLocation>
</comment>
<dbReference type="FunFam" id="3.40.50.300:FF:000016">
    <property type="entry name" value="Oligopeptide ABC transporter ATP-binding component"/>
    <property type="match status" value="1"/>
</dbReference>
<keyword evidence="5" id="KW-0067">ATP-binding</keyword>
<dbReference type="InterPro" id="IPR027417">
    <property type="entry name" value="P-loop_NTPase"/>
</dbReference>
<evidence type="ECO:0000313" key="7">
    <source>
        <dbReference type="EMBL" id="OWU69965.1"/>
    </source>
</evidence>
<evidence type="ECO:0000256" key="5">
    <source>
        <dbReference type="ARBA" id="ARBA00022840"/>
    </source>
</evidence>
<dbReference type="InterPro" id="IPR013563">
    <property type="entry name" value="Oligopep_ABC_C"/>
</dbReference>
<dbReference type="InterPro" id="IPR017871">
    <property type="entry name" value="ABC_transporter-like_CS"/>
</dbReference>
<dbReference type="InterPro" id="IPR050319">
    <property type="entry name" value="ABC_transp_ATP-bind"/>
</dbReference>
<keyword evidence="8" id="KW-1185">Reference proteome</keyword>
<dbReference type="OrthoDB" id="9784450at2"/>
<dbReference type="PROSITE" id="PS00211">
    <property type="entry name" value="ABC_TRANSPORTER_1"/>
    <property type="match status" value="1"/>
</dbReference>
<dbReference type="Pfam" id="PF08352">
    <property type="entry name" value="oligo_HPY"/>
    <property type="match status" value="1"/>
</dbReference>
<dbReference type="GO" id="GO:0005886">
    <property type="term" value="C:plasma membrane"/>
    <property type="evidence" value="ECO:0007669"/>
    <property type="project" value="UniProtKB-SubCell"/>
</dbReference>
<dbReference type="CDD" id="cd03257">
    <property type="entry name" value="ABC_NikE_OppD_transporters"/>
    <property type="match status" value="1"/>
</dbReference>